<gene>
    <name evidence="2" type="ORF">H9809_04680</name>
</gene>
<proteinExistence type="predicted"/>
<reference evidence="2" key="2">
    <citation type="submission" date="2021-04" db="EMBL/GenBank/DDBJ databases">
        <authorList>
            <person name="Gilroy R."/>
        </authorList>
    </citation>
    <scope>NUCLEOTIDE SEQUENCE</scope>
    <source>
        <strain evidence="2">1068</strain>
    </source>
</reference>
<evidence type="ECO:0000259" key="1">
    <source>
        <dbReference type="PROSITE" id="PS50075"/>
    </source>
</evidence>
<evidence type="ECO:0000313" key="2">
    <source>
        <dbReference type="EMBL" id="HIZ65185.1"/>
    </source>
</evidence>
<reference evidence="2" key="1">
    <citation type="journal article" date="2021" name="PeerJ">
        <title>Extensive microbial diversity within the chicken gut microbiome revealed by metagenomics and culture.</title>
        <authorList>
            <person name="Gilroy R."/>
            <person name="Ravi A."/>
            <person name="Getino M."/>
            <person name="Pursley I."/>
            <person name="Horton D.L."/>
            <person name="Alikhan N.F."/>
            <person name="Baker D."/>
            <person name="Gharbi K."/>
            <person name="Hall N."/>
            <person name="Watson M."/>
            <person name="Adriaenssens E.M."/>
            <person name="Foster-Nyarko E."/>
            <person name="Jarju S."/>
            <person name="Secka A."/>
            <person name="Antonio M."/>
            <person name="Oren A."/>
            <person name="Chaudhuri R.R."/>
            <person name="La Ragione R."/>
            <person name="Hildebrand F."/>
            <person name="Pallen M.J."/>
        </authorList>
    </citation>
    <scope>NUCLEOTIDE SEQUENCE</scope>
    <source>
        <strain evidence="2">1068</strain>
    </source>
</reference>
<dbReference type="InterPro" id="IPR009081">
    <property type="entry name" value="PP-bd_ACP"/>
</dbReference>
<name>A0A9D2FRI3_9FIRM</name>
<sequence>MEALLEILKDLHPEVDFDTCTTLVDDRIIDSFDIVTIISEINDEYDVVIPAEEIVPENFNSAQALYNLILRLEDEDE</sequence>
<protein>
    <submittedName>
        <fullName evidence="2">Acyl carrier protein</fullName>
    </submittedName>
</protein>
<organism evidence="2 3">
    <name type="scientific">Candidatus Blautia pullicola</name>
    <dbReference type="NCBI Taxonomy" id="2838498"/>
    <lineage>
        <taxon>Bacteria</taxon>
        <taxon>Bacillati</taxon>
        <taxon>Bacillota</taxon>
        <taxon>Clostridia</taxon>
        <taxon>Lachnospirales</taxon>
        <taxon>Lachnospiraceae</taxon>
        <taxon>Blautia</taxon>
    </lineage>
</organism>
<dbReference type="PROSITE" id="PS50075">
    <property type="entry name" value="CARRIER"/>
    <property type="match status" value="1"/>
</dbReference>
<dbReference type="SUPFAM" id="SSF47336">
    <property type="entry name" value="ACP-like"/>
    <property type="match status" value="1"/>
</dbReference>
<comment type="caution">
    <text evidence="2">The sequence shown here is derived from an EMBL/GenBank/DDBJ whole genome shotgun (WGS) entry which is preliminary data.</text>
</comment>
<dbReference type="EMBL" id="DXBG01000115">
    <property type="protein sequence ID" value="HIZ65185.1"/>
    <property type="molecule type" value="Genomic_DNA"/>
</dbReference>
<accession>A0A9D2FRI3</accession>
<dbReference type="AlphaFoldDB" id="A0A9D2FRI3"/>
<evidence type="ECO:0000313" key="3">
    <source>
        <dbReference type="Proteomes" id="UP000824056"/>
    </source>
</evidence>
<dbReference type="Proteomes" id="UP000824056">
    <property type="component" value="Unassembled WGS sequence"/>
</dbReference>
<feature type="domain" description="Carrier" evidence="1">
    <location>
        <begin position="1"/>
        <end position="73"/>
    </location>
</feature>
<dbReference type="InterPro" id="IPR036736">
    <property type="entry name" value="ACP-like_sf"/>
</dbReference>
<dbReference type="Gene3D" id="1.10.1200.10">
    <property type="entry name" value="ACP-like"/>
    <property type="match status" value="1"/>
</dbReference>